<dbReference type="SUPFAM" id="SSF46785">
    <property type="entry name" value="Winged helix' DNA-binding domain"/>
    <property type="match status" value="1"/>
</dbReference>
<dbReference type="InterPro" id="IPR051081">
    <property type="entry name" value="HTH_MetalResp_TranReg"/>
</dbReference>
<dbReference type="InterPro" id="IPR011991">
    <property type="entry name" value="ArsR-like_HTH"/>
</dbReference>
<dbReference type="AlphaFoldDB" id="A0A644T774"/>
<dbReference type="PROSITE" id="PS50987">
    <property type="entry name" value="HTH_ARSR_2"/>
    <property type="match status" value="1"/>
</dbReference>
<sequence length="117" mass="13603">MSNCKNNICLEQYKNLNLEELINEIPSEDNLYEMGEIIKAISDPLRLKILYLLKNGELCACHIDSALDKPQSTISHHLNILKKAKFLNWRKEGKWTHYSLADEKIIDHIEKIIKIGE</sequence>
<dbReference type="NCBIfam" id="NF033788">
    <property type="entry name" value="HTH_metalloreg"/>
    <property type="match status" value="1"/>
</dbReference>
<name>A0A644T774_9ZZZZ</name>
<keyword evidence="2" id="KW-0238">DNA-binding</keyword>
<evidence type="ECO:0000256" key="2">
    <source>
        <dbReference type="ARBA" id="ARBA00023125"/>
    </source>
</evidence>
<organism evidence="5">
    <name type="scientific">bioreactor metagenome</name>
    <dbReference type="NCBI Taxonomy" id="1076179"/>
    <lineage>
        <taxon>unclassified sequences</taxon>
        <taxon>metagenomes</taxon>
        <taxon>ecological metagenomes</taxon>
    </lineage>
</organism>
<dbReference type="InterPro" id="IPR036390">
    <property type="entry name" value="WH_DNA-bd_sf"/>
</dbReference>
<dbReference type="CDD" id="cd00090">
    <property type="entry name" value="HTH_ARSR"/>
    <property type="match status" value="1"/>
</dbReference>
<accession>A0A644T774</accession>
<dbReference type="GO" id="GO:0003677">
    <property type="term" value="F:DNA binding"/>
    <property type="evidence" value="ECO:0007669"/>
    <property type="project" value="UniProtKB-KW"/>
</dbReference>
<dbReference type="InterPro" id="IPR001845">
    <property type="entry name" value="HTH_ArsR_DNA-bd_dom"/>
</dbReference>
<dbReference type="Pfam" id="PF01022">
    <property type="entry name" value="HTH_5"/>
    <property type="match status" value="1"/>
</dbReference>
<evidence type="ECO:0000259" key="4">
    <source>
        <dbReference type="PROSITE" id="PS50987"/>
    </source>
</evidence>
<dbReference type="PANTHER" id="PTHR33154">
    <property type="entry name" value="TRANSCRIPTIONAL REGULATOR, ARSR FAMILY"/>
    <property type="match status" value="1"/>
</dbReference>
<dbReference type="InterPro" id="IPR036388">
    <property type="entry name" value="WH-like_DNA-bd_sf"/>
</dbReference>
<dbReference type="SMART" id="SM00418">
    <property type="entry name" value="HTH_ARSR"/>
    <property type="match status" value="1"/>
</dbReference>
<comment type="caution">
    <text evidence="5">The sequence shown here is derived from an EMBL/GenBank/DDBJ whole genome shotgun (WGS) entry which is preliminary data.</text>
</comment>
<feature type="domain" description="HTH arsR-type" evidence="4">
    <location>
        <begin position="26"/>
        <end position="117"/>
    </location>
</feature>
<evidence type="ECO:0000313" key="5">
    <source>
        <dbReference type="EMBL" id="MPL62758.1"/>
    </source>
</evidence>
<protein>
    <recommendedName>
        <fullName evidence="4">HTH arsR-type domain-containing protein</fullName>
    </recommendedName>
</protein>
<proteinExistence type="predicted"/>
<gene>
    <name evidence="5" type="ORF">SDC9_08378</name>
</gene>
<keyword evidence="3" id="KW-0804">Transcription</keyword>
<keyword evidence="1" id="KW-0805">Transcription regulation</keyword>
<dbReference type="Gene3D" id="1.10.10.10">
    <property type="entry name" value="Winged helix-like DNA-binding domain superfamily/Winged helix DNA-binding domain"/>
    <property type="match status" value="1"/>
</dbReference>
<dbReference type="EMBL" id="VSSQ01000019">
    <property type="protein sequence ID" value="MPL62758.1"/>
    <property type="molecule type" value="Genomic_DNA"/>
</dbReference>
<evidence type="ECO:0000256" key="3">
    <source>
        <dbReference type="ARBA" id="ARBA00023163"/>
    </source>
</evidence>
<reference evidence="5" key="1">
    <citation type="submission" date="2019-08" db="EMBL/GenBank/DDBJ databases">
        <authorList>
            <person name="Kucharzyk K."/>
            <person name="Murdoch R.W."/>
            <person name="Higgins S."/>
            <person name="Loffler F."/>
        </authorList>
    </citation>
    <scope>NUCLEOTIDE SEQUENCE</scope>
</reference>
<evidence type="ECO:0000256" key="1">
    <source>
        <dbReference type="ARBA" id="ARBA00023015"/>
    </source>
</evidence>
<dbReference type="PRINTS" id="PR00778">
    <property type="entry name" value="HTHARSR"/>
</dbReference>
<dbReference type="GO" id="GO:0003700">
    <property type="term" value="F:DNA-binding transcription factor activity"/>
    <property type="evidence" value="ECO:0007669"/>
    <property type="project" value="InterPro"/>
</dbReference>
<dbReference type="PANTHER" id="PTHR33154:SF18">
    <property type="entry name" value="ARSENICAL RESISTANCE OPERON REPRESSOR"/>
    <property type="match status" value="1"/>
</dbReference>